<feature type="compositionally biased region" description="Gly residues" evidence="1">
    <location>
        <begin position="91"/>
        <end position="112"/>
    </location>
</feature>
<dbReference type="PANTHER" id="PTHR24023">
    <property type="entry name" value="COLLAGEN ALPHA"/>
    <property type="match status" value="1"/>
</dbReference>
<keyword evidence="3" id="KW-1185">Reference proteome</keyword>
<feature type="compositionally biased region" description="Low complexity" evidence="1">
    <location>
        <begin position="205"/>
        <end position="215"/>
    </location>
</feature>
<sequence length="325" mass="31717">MFASTINTQLSCKRAGFYWHGNYCSPCPANYYWEDAAGACAPRQAVECLEQDGCKPLNNGKKELTECAIEPEPPSCCPNATGLPGPQGIQGPQGVGGLAGAPGRNGTGGVDGSDGRNGLRGPAGPTGPPGAVGAPGQQGKDGSDGAVGPAGPQGPAGQSVPGPTGPIGVAGPQGPAGQDTPGVGITGPTGPPGVGPTGPQGLFGPRGADGAAGAPGPDGPDGKNGNSGPRGVGAMQACTNVEFRPVNPTAPNLWVIGFDGATPSIGDTSGDLWFDCSSTGAPAAQVYGGMCYMVVLTKKPGAPARAGMPVAVAVLRQQGASQNMQ</sequence>
<gene>
    <name evidence="2" type="ORF">OEZ85_000676</name>
</gene>
<dbReference type="PANTHER" id="PTHR24023:SF910">
    <property type="entry name" value="COLLECTIN-12"/>
    <property type="match status" value="1"/>
</dbReference>
<evidence type="ECO:0000256" key="1">
    <source>
        <dbReference type="SAM" id="MobiDB-lite"/>
    </source>
</evidence>
<feature type="compositionally biased region" description="Low complexity" evidence="1">
    <location>
        <begin position="81"/>
        <end position="90"/>
    </location>
</feature>
<organism evidence="2 3">
    <name type="scientific">Tetradesmus obliquus</name>
    <name type="common">Green alga</name>
    <name type="synonym">Acutodesmus obliquus</name>
    <dbReference type="NCBI Taxonomy" id="3088"/>
    <lineage>
        <taxon>Eukaryota</taxon>
        <taxon>Viridiplantae</taxon>
        <taxon>Chlorophyta</taxon>
        <taxon>core chlorophytes</taxon>
        <taxon>Chlorophyceae</taxon>
        <taxon>CS clade</taxon>
        <taxon>Sphaeropleales</taxon>
        <taxon>Scenedesmaceae</taxon>
        <taxon>Tetradesmus</taxon>
    </lineage>
</organism>
<protein>
    <recommendedName>
        <fullName evidence="4">Collagen-like protein</fullName>
    </recommendedName>
</protein>
<dbReference type="Proteomes" id="UP001244341">
    <property type="component" value="Chromosome 13b"/>
</dbReference>
<dbReference type="Pfam" id="PF01391">
    <property type="entry name" value="Collagen"/>
    <property type="match status" value="1"/>
</dbReference>
<evidence type="ECO:0008006" key="4">
    <source>
        <dbReference type="Google" id="ProtNLM"/>
    </source>
</evidence>
<dbReference type="InterPro" id="IPR008160">
    <property type="entry name" value="Collagen"/>
</dbReference>
<reference evidence="2 3" key="1">
    <citation type="submission" date="2023-05" db="EMBL/GenBank/DDBJ databases">
        <title>A 100% complete, gapless, phased diploid assembly of the Scenedesmus obliquus UTEX 3031 genome.</title>
        <authorList>
            <person name="Biondi T.C."/>
            <person name="Hanschen E.R."/>
            <person name="Kwon T."/>
            <person name="Eng W."/>
            <person name="Kruse C.P.S."/>
            <person name="Koehler S.I."/>
            <person name="Kunde Y."/>
            <person name="Gleasner C.D."/>
            <person name="You Mak K.T."/>
            <person name="Polle J."/>
            <person name="Hovde B.T."/>
            <person name="Starkenburg S.R."/>
        </authorList>
    </citation>
    <scope>NUCLEOTIDE SEQUENCE [LARGE SCALE GENOMIC DNA]</scope>
    <source>
        <strain evidence="2 3">DOE0152z</strain>
    </source>
</reference>
<name>A0ABY8UKA0_TETOB</name>
<evidence type="ECO:0000313" key="3">
    <source>
        <dbReference type="Proteomes" id="UP001244341"/>
    </source>
</evidence>
<accession>A0ABY8UKA0</accession>
<feature type="region of interest" description="Disordered" evidence="1">
    <location>
        <begin position="78"/>
        <end position="232"/>
    </location>
</feature>
<proteinExistence type="predicted"/>
<evidence type="ECO:0000313" key="2">
    <source>
        <dbReference type="EMBL" id="WIA21469.1"/>
    </source>
</evidence>
<dbReference type="EMBL" id="CP126220">
    <property type="protein sequence ID" value="WIA21469.1"/>
    <property type="molecule type" value="Genomic_DNA"/>
</dbReference>
<feature type="compositionally biased region" description="Low complexity" evidence="1">
    <location>
        <begin position="146"/>
        <end position="162"/>
    </location>
</feature>
<feature type="compositionally biased region" description="Low complexity" evidence="1">
    <location>
        <begin position="129"/>
        <end position="138"/>
    </location>
</feature>
<dbReference type="InterPro" id="IPR050149">
    <property type="entry name" value="Collagen_superfamily"/>
</dbReference>